<comment type="caution">
    <text evidence="2">The sequence shown here is derived from an EMBL/GenBank/DDBJ whole genome shotgun (WGS) entry which is preliminary data.</text>
</comment>
<evidence type="ECO:0000313" key="2">
    <source>
        <dbReference type="EMBL" id="MBF6636210.1"/>
    </source>
</evidence>
<dbReference type="Proteomes" id="UP000705283">
    <property type="component" value="Unassembled WGS sequence"/>
</dbReference>
<feature type="coiled-coil region" evidence="1">
    <location>
        <begin position="27"/>
        <end position="54"/>
    </location>
</feature>
<evidence type="ECO:0000313" key="3">
    <source>
        <dbReference type="Proteomes" id="UP000705283"/>
    </source>
</evidence>
<reference evidence="2" key="1">
    <citation type="submission" date="2020-11" db="EMBL/GenBank/DDBJ databases">
        <authorList>
            <person name="Lee S.D."/>
        </authorList>
    </citation>
    <scope>NUCLEOTIDE SEQUENCE</scope>
    <source>
        <strain evidence="2">SAP-2</strain>
    </source>
</reference>
<sequence>MPGKTQIAELRLQASEVSGDFKVDALINRCIGQLEAAEARIAELEVKAEEVNGWYVKMKSRMLAADAELAKIKGDAVPFGYVEAKSAIKVVKGHTRFAALTMEPKGKKCLPLFTHAQPVPVVVLSDSYTCPRCKRTTTRPNGEHYCHVKSADGEGE</sequence>
<accession>A0AA41BVH6</accession>
<gene>
    <name evidence="2" type="ORF">ITX54_05970</name>
</gene>
<dbReference type="AlphaFoldDB" id="A0AA41BVH6"/>
<keyword evidence="1" id="KW-0175">Coiled coil</keyword>
<proteinExistence type="predicted"/>
<reference evidence="2" key="2">
    <citation type="submission" date="2022-09" db="EMBL/GenBank/DDBJ databases">
        <title>Rouxiella aceris sp. nov., isolated from tree sap and emended description of the genus Rhouxiella.</title>
        <authorList>
            <person name="Kim I.S."/>
        </authorList>
    </citation>
    <scope>NUCLEOTIDE SEQUENCE</scope>
    <source>
        <strain evidence="2">SAP-2</strain>
    </source>
</reference>
<protein>
    <submittedName>
        <fullName evidence="2">Uncharacterized protein</fullName>
    </submittedName>
</protein>
<name>A0AA41BVH6_9GAMM</name>
<dbReference type="EMBL" id="JADMKS010000002">
    <property type="protein sequence ID" value="MBF6636210.1"/>
    <property type="molecule type" value="Genomic_DNA"/>
</dbReference>
<evidence type="ECO:0000256" key="1">
    <source>
        <dbReference type="SAM" id="Coils"/>
    </source>
</evidence>
<dbReference type="RefSeq" id="WP_194977666.1">
    <property type="nucleotide sequence ID" value="NZ_JADMKS010000002.1"/>
</dbReference>
<organism evidence="2 3">
    <name type="scientific">Rouxiella silvae</name>
    <dbReference type="NCBI Taxonomy" id="1646373"/>
    <lineage>
        <taxon>Bacteria</taxon>
        <taxon>Pseudomonadati</taxon>
        <taxon>Pseudomonadota</taxon>
        <taxon>Gammaproteobacteria</taxon>
        <taxon>Enterobacterales</taxon>
        <taxon>Yersiniaceae</taxon>
        <taxon>Rouxiella</taxon>
    </lineage>
</organism>